<sequence>MTLLDLPPELLLRVSAFLTTNELGKFRLTSKNIEAVLFDSFSREFFTKKQFMLEQISLQALIDISNHPTLASRLSEVVISTHVFPSDPEIISLSGKAMYKAGHVNHDVLMASGQAVQMLAEAFSRLPNLRTVGLRDYNASGRYRDGEFATWKSWGWSFGWEGLPNYDADNLHSQRGLRTISPEPILPILFYALGQAKVVPESIHVFLRKRSKLTQQSFNMLDGYLGEKVRPVLGNMKELMLAIGNDTTPYYYHRTITPTKSEKVGNLPLARLLQRTPKLDTLRLNFESSQPFASGFLDWLGSPVSSSHVLSTDPAANSVALPQLTALELGMLTVPATTLLKVLTKFDLESFSLWKVKIHASSASEPEDCWQALLQDLAIALKQKTSLKSVLIGFPSQLHCGREPFDIEDVCYFKPVGASEQNMPVGEEDMSRMTQEAKHHAGPGTIMAEWLEELSKRTYVPPPEDDVLSLHSDEDGQDDGEGEDEDNDDDDDDDDDEDDDN</sequence>
<evidence type="ECO:0000256" key="1">
    <source>
        <dbReference type="SAM" id="MobiDB-lite"/>
    </source>
</evidence>
<protein>
    <recommendedName>
        <fullName evidence="2">F-box domain-containing protein</fullName>
    </recommendedName>
</protein>
<organism evidence="3 4">
    <name type="scientific">Aureobasidium melanogenum (strain CBS 110374)</name>
    <name type="common">Aureobasidium pullulans var. melanogenum</name>
    <dbReference type="NCBI Taxonomy" id="1043003"/>
    <lineage>
        <taxon>Eukaryota</taxon>
        <taxon>Fungi</taxon>
        <taxon>Dikarya</taxon>
        <taxon>Ascomycota</taxon>
        <taxon>Pezizomycotina</taxon>
        <taxon>Dothideomycetes</taxon>
        <taxon>Dothideomycetidae</taxon>
        <taxon>Dothideales</taxon>
        <taxon>Saccotheciaceae</taxon>
        <taxon>Aureobasidium</taxon>
    </lineage>
</organism>
<feature type="compositionally biased region" description="Acidic residues" evidence="1">
    <location>
        <begin position="475"/>
        <end position="501"/>
    </location>
</feature>
<evidence type="ECO:0000313" key="4">
    <source>
        <dbReference type="Proteomes" id="UP000030672"/>
    </source>
</evidence>
<feature type="region of interest" description="Disordered" evidence="1">
    <location>
        <begin position="455"/>
        <end position="501"/>
    </location>
</feature>
<keyword evidence="4" id="KW-1185">Reference proteome</keyword>
<dbReference type="InterPro" id="IPR001810">
    <property type="entry name" value="F-box_dom"/>
</dbReference>
<feature type="domain" description="F-box" evidence="2">
    <location>
        <begin position="1"/>
        <end position="49"/>
    </location>
</feature>
<name>A0A074VRM5_AURM1</name>
<dbReference type="AlphaFoldDB" id="A0A074VRM5"/>
<reference evidence="3 4" key="1">
    <citation type="journal article" date="2014" name="BMC Genomics">
        <title>Genome sequencing of four Aureobasidium pullulans varieties: biotechnological potential, stress tolerance, and description of new species.</title>
        <authorList>
            <person name="Gostin Ar C."/>
            <person name="Ohm R.A."/>
            <person name="Kogej T."/>
            <person name="Sonjak S."/>
            <person name="Turk M."/>
            <person name="Zajc J."/>
            <person name="Zalar P."/>
            <person name="Grube M."/>
            <person name="Sun H."/>
            <person name="Han J."/>
            <person name="Sharma A."/>
            <person name="Chiniquy J."/>
            <person name="Ngan C.Y."/>
            <person name="Lipzen A."/>
            <person name="Barry K."/>
            <person name="Grigoriev I.V."/>
            <person name="Gunde-Cimerman N."/>
        </authorList>
    </citation>
    <scope>NUCLEOTIDE SEQUENCE [LARGE SCALE GENOMIC DNA]</scope>
    <source>
        <strain evidence="3 4">CBS 110374</strain>
    </source>
</reference>
<dbReference type="PROSITE" id="PS50181">
    <property type="entry name" value="FBOX"/>
    <property type="match status" value="1"/>
</dbReference>
<proteinExistence type="predicted"/>
<dbReference type="Proteomes" id="UP000030672">
    <property type="component" value="Unassembled WGS sequence"/>
</dbReference>
<dbReference type="RefSeq" id="XP_040880423.1">
    <property type="nucleotide sequence ID" value="XM_041026275.1"/>
</dbReference>
<dbReference type="EMBL" id="KL584831">
    <property type="protein sequence ID" value="KEQ63400.1"/>
    <property type="molecule type" value="Genomic_DNA"/>
</dbReference>
<gene>
    <name evidence="3" type="ORF">M437DRAFT_74656</name>
</gene>
<dbReference type="Pfam" id="PF00646">
    <property type="entry name" value="F-box"/>
    <property type="match status" value="1"/>
</dbReference>
<evidence type="ECO:0000259" key="2">
    <source>
        <dbReference type="PROSITE" id="PS50181"/>
    </source>
</evidence>
<evidence type="ECO:0000313" key="3">
    <source>
        <dbReference type="EMBL" id="KEQ63400.1"/>
    </source>
</evidence>
<dbReference type="GeneID" id="63919648"/>
<accession>A0A074VRM5</accession>
<dbReference type="HOGENOM" id="CLU_034964_0_0_1"/>
<dbReference type="STRING" id="1043003.A0A074VRM5"/>